<dbReference type="GO" id="GO:2000300">
    <property type="term" value="P:regulation of synaptic vesicle exocytosis"/>
    <property type="evidence" value="ECO:0007669"/>
    <property type="project" value="TreeGrafter"/>
</dbReference>
<dbReference type="GO" id="GO:0008270">
    <property type="term" value="F:zinc ion binding"/>
    <property type="evidence" value="ECO:0007669"/>
    <property type="project" value="UniProtKB-KW"/>
</dbReference>
<dbReference type="FunFam" id="2.30.42.10:FF:000003">
    <property type="entry name" value="Regulating synaptic membrane exocytosis protein 1, putative"/>
    <property type="match status" value="1"/>
</dbReference>
<keyword evidence="7" id="KW-0770">Synapse</keyword>
<evidence type="ECO:0000313" key="15">
    <source>
        <dbReference type="Ensembl" id="ENSATEP00000048561.1"/>
    </source>
</evidence>
<dbReference type="PROSITE" id="PS50106">
    <property type="entry name" value="PDZ"/>
    <property type="match status" value="1"/>
</dbReference>
<dbReference type="Gene3D" id="3.30.40.10">
    <property type="entry name" value="Zinc/RING finger domain, C3HC4 (zinc finger)"/>
    <property type="match status" value="1"/>
</dbReference>
<dbReference type="InterPro" id="IPR039032">
    <property type="entry name" value="Rim-like"/>
</dbReference>
<feature type="domain" description="RabBD" evidence="14">
    <location>
        <begin position="31"/>
        <end position="198"/>
    </location>
</feature>
<dbReference type="InterPro" id="IPR011011">
    <property type="entry name" value="Znf_FYVE_PHD"/>
</dbReference>
<evidence type="ECO:0000256" key="5">
    <source>
        <dbReference type="ARBA" id="ARBA00022782"/>
    </source>
</evidence>
<feature type="compositionally biased region" description="Basic and acidic residues" evidence="10">
    <location>
        <begin position="36"/>
        <end position="70"/>
    </location>
</feature>
<keyword evidence="4 9" id="KW-0863">Zinc-finger</keyword>
<feature type="compositionally biased region" description="Basic and acidic residues" evidence="10">
    <location>
        <begin position="581"/>
        <end position="592"/>
    </location>
</feature>
<feature type="region of interest" description="Disordered" evidence="10">
    <location>
        <begin position="775"/>
        <end position="808"/>
    </location>
</feature>
<feature type="domain" description="PDZ" evidence="12">
    <location>
        <begin position="672"/>
        <end position="767"/>
    </location>
</feature>
<evidence type="ECO:0000256" key="1">
    <source>
        <dbReference type="ARBA" id="ARBA00022553"/>
    </source>
</evidence>
<dbReference type="CDD" id="cd06714">
    <property type="entry name" value="PDZ_RIM-like"/>
    <property type="match status" value="1"/>
</dbReference>
<evidence type="ECO:0000256" key="4">
    <source>
        <dbReference type="ARBA" id="ARBA00022771"/>
    </source>
</evidence>
<feature type="domain" description="FYVE-type" evidence="13">
    <location>
        <begin position="130"/>
        <end position="186"/>
    </location>
</feature>
<feature type="compositionally biased region" description="Basic and acidic residues" evidence="10">
    <location>
        <begin position="495"/>
        <end position="504"/>
    </location>
</feature>
<keyword evidence="3" id="KW-0677">Repeat</keyword>
<dbReference type="GO" id="GO:0044325">
    <property type="term" value="F:transmembrane transporter binding"/>
    <property type="evidence" value="ECO:0007669"/>
    <property type="project" value="TreeGrafter"/>
</dbReference>
<dbReference type="CDD" id="cd04028">
    <property type="entry name" value="C2B_RIM1alpha"/>
    <property type="match status" value="1"/>
</dbReference>
<feature type="compositionally biased region" description="Basic and acidic residues" evidence="10">
    <location>
        <begin position="280"/>
        <end position="291"/>
    </location>
</feature>
<dbReference type="CDD" id="cd04031">
    <property type="entry name" value="C2A_RIM1alpha"/>
    <property type="match status" value="1"/>
</dbReference>
<protein>
    <recommendedName>
        <fullName evidence="17">Regulating synaptic membrane exocytosis 2</fullName>
    </recommendedName>
</protein>
<dbReference type="GO" id="GO:0042391">
    <property type="term" value="P:regulation of membrane potential"/>
    <property type="evidence" value="ECO:0007669"/>
    <property type="project" value="TreeGrafter"/>
</dbReference>
<dbReference type="Gene3D" id="2.30.42.10">
    <property type="match status" value="1"/>
</dbReference>
<dbReference type="GO" id="GO:0030154">
    <property type="term" value="P:cell differentiation"/>
    <property type="evidence" value="ECO:0007669"/>
    <property type="project" value="UniProtKB-KW"/>
</dbReference>
<dbReference type="Ensembl" id="ENSATET00000053601.2">
    <property type="protein sequence ID" value="ENSATEP00000048561.1"/>
    <property type="gene ID" value="ENSATEG00000024752.3"/>
</dbReference>
<accession>A0A7N6AGF5</accession>
<evidence type="ECO:0000259" key="13">
    <source>
        <dbReference type="PROSITE" id="PS50178"/>
    </source>
</evidence>
<dbReference type="SUPFAM" id="SSF49562">
    <property type="entry name" value="C2 domain (Calcium/lipid-binding domain, CaLB)"/>
    <property type="match status" value="2"/>
</dbReference>
<dbReference type="InterPro" id="IPR010911">
    <property type="entry name" value="Rab_BD"/>
</dbReference>
<dbReference type="InterPro" id="IPR013083">
    <property type="entry name" value="Znf_RING/FYVE/PHD"/>
</dbReference>
<dbReference type="InterPro" id="IPR036034">
    <property type="entry name" value="PDZ_sf"/>
</dbReference>
<dbReference type="InterPro" id="IPR017455">
    <property type="entry name" value="Znf_FYVE-rel"/>
</dbReference>
<keyword evidence="16" id="KW-1185">Reference proteome</keyword>
<dbReference type="SMART" id="SM00239">
    <property type="entry name" value="C2"/>
    <property type="match status" value="2"/>
</dbReference>
<dbReference type="Pfam" id="PF22601">
    <property type="entry name" value="RIM2a_ZnF"/>
    <property type="match status" value="1"/>
</dbReference>
<dbReference type="GO" id="GO:0031267">
    <property type="term" value="F:small GTPase binding"/>
    <property type="evidence" value="ECO:0007669"/>
    <property type="project" value="InterPro"/>
</dbReference>
<feature type="compositionally biased region" description="Low complexity" evidence="10">
    <location>
        <begin position="1113"/>
        <end position="1122"/>
    </location>
</feature>
<dbReference type="GeneTree" id="ENSGT00940000155236"/>
<evidence type="ECO:0000256" key="10">
    <source>
        <dbReference type="SAM" id="MobiDB-lite"/>
    </source>
</evidence>
<dbReference type="GO" id="GO:0048791">
    <property type="term" value="P:calcium ion-regulated exocytosis of neurotransmitter"/>
    <property type="evidence" value="ECO:0007669"/>
    <property type="project" value="TreeGrafter"/>
</dbReference>
<dbReference type="Proteomes" id="UP000265040">
    <property type="component" value="Chromosome 16"/>
</dbReference>
<evidence type="ECO:0000256" key="9">
    <source>
        <dbReference type="PROSITE-ProRule" id="PRU00091"/>
    </source>
</evidence>
<dbReference type="InterPro" id="IPR000008">
    <property type="entry name" value="C2_dom"/>
</dbReference>
<sequence length="1402" mass="156382">MSAPHGPRGGPGPAAAAAASSSSAAGAMPEMPDLSHLTEEERKIILGVMDRQRKEEAKEQSMLKMKEEPKPQPAQWFPFSGITELVNNVLQPQQKSPNDKEPEKLHQQFESYKDQVKKMGDEAKQVQDQKSEAPTCGICHKTKFADGCGHLCSYCQTKFCARCGGRVSLRSNKVMWVCNLCRKQQEILTKSGAWFYGSGPGQVFEGGPQGKKAKLQDPSLYPYQGASGVLTPASGRSRPHGGLLPRQASLDNGSGLRYSGPIATILLNGKKRSPSASRDPNQKYDQREGGDHSQYAPTDGGMPRSPSDYGDGDPRRAPRGSQMYPDVDAARMGYRRGPGRWHSQEYPLDQELDGPPSEYDLQRQRQEEFQARYRSDPNLARYPVKPQPYEEQMRMHAEVGRLRHERRHSDVSLAYTEQDDPGPIRLSRQHLTERRPPMVGQRSFSVDRSSPGPIGPGLGGHRTTNHSPPTPHRSPVLGDRSGDLRRGDLGVGGDPMRRQQHHLDPSSAVRKSKREKMESMLRNDSLSSDQSESVRPPPPKPHKTKKGGKMRQVSLSSSEEELATTPEYTSCEDVEIESESVSEKGESQRGKRKTIEQAFMSEPTHTLSERQKKMVRFGGHSFEEDLAWCEPQVKDSGVDTCSSTTLNEEHSHSEKHPVTWQPSKDGDRLIGRILLNKRMKDGSVPRDSGALLGLKVVGGKMTESGRLCAFITKVRKGSLADTVGHLRPGDQVLEWNGKLLQGATFKEVYNIILESKPEPQVELVVSRPIGDIPRIPDSTHAQLESSSSSFESQKMDRPSISVTSPMSPSMLRDAPQYLSGQLSIKLWYDKVGHQLIVTILGAKDLPPREDGRPRNPYVKIYFLPDRSDKSKRRTKTVKKSLEPKWNQTFMYSPVHRREFRERMLEITLWDQARVREEESEFLGEILIELETALLDDEPHWYKLQTHDVSSIPLPRASPNTQRRQLHGDSPTRRLQRSQRISDSEISDYDCEDGVGVITDYRPNGRDFQSSTLSVPEQVMSSSNHCSRSADINRARSRSPSVPPPSRPSQYNSFSRDDHHSVSEDNYSPDRYTKSHAMDRHEYHSRSRSADQRPTIERPTSRSRSTERPHDSSLMRSMPSLPSGRSAPPSPALTRAHPRSGSVQTSPTSTPMSSRRGRQLPQLPPTGKDRKAGGKKLRSTIQRSTETGLAVEMRSRMTRQASRESTDGSMNSYSSEGNLIFPGVRLSSDAQFSDFLDGLGPAQLVGRQTLATPPMGDIQIGMVEKKGALEVEVIRARGLVGKPGSKALPAPYVKVYLLENGVCIAKKKTKVARKTLDPLYQQQLPFEESPGGKVLQVIVWGDYGRMDHKSFMGAVQILLDELDLSNMVIGWFKLFPPSSLVDPTLAPLTRRASQSSLDSFSRS</sequence>
<evidence type="ECO:0000313" key="16">
    <source>
        <dbReference type="Proteomes" id="UP000265040"/>
    </source>
</evidence>
<feature type="region of interest" description="Disordered" evidence="10">
    <location>
        <begin position="267"/>
        <end position="358"/>
    </location>
</feature>
<dbReference type="PROSITE" id="PS50004">
    <property type="entry name" value="C2"/>
    <property type="match status" value="2"/>
</dbReference>
<dbReference type="GO" id="GO:0048167">
    <property type="term" value="P:regulation of synaptic plasticity"/>
    <property type="evidence" value="ECO:0007669"/>
    <property type="project" value="TreeGrafter"/>
</dbReference>
<keyword evidence="2" id="KW-0479">Metal-binding</keyword>
<feature type="compositionally biased region" description="Acidic residues" evidence="10">
    <location>
        <begin position="570"/>
        <end position="580"/>
    </location>
</feature>
<dbReference type="PROSITE" id="PS50178">
    <property type="entry name" value="ZF_FYVE"/>
    <property type="match status" value="1"/>
</dbReference>
<dbReference type="GO" id="GO:0042734">
    <property type="term" value="C:presynaptic membrane"/>
    <property type="evidence" value="ECO:0007669"/>
    <property type="project" value="TreeGrafter"/>
</dbReference>
<evidence type="ECO:0000259" key="14">
    <source>
        <dbReference type="PROSITE" id="PS50916"/>
    </source>
</evidence>
<reference evidence="15" key="2">
    <citation type="submission" date="2025-08" db="UniProtKB">
        <authorList>
            <consortium name="Ensembl"/>
        </authorList>
    </citation>
    <scope>IDENTIFICATION</scope>
</reference>
<organism evidence="15 16">
    <name type="scientific">Anabas testudineus</name>
    <name type="common">Climbing perch</name>
    <name type="synonym">Anthias testudineus</name>
    <dbReference type="NCBI Taxonomy" id="64144"/>
    <lineage>
        <taxon>Eukaryota</taxon>
        <taxon>Metazoa</taxon>
        <taxon>Chordata</taxon>
        <taxon>Craniata</taxon>
        <taxon>Vertebrata</taxon>
        <taxon>Euteleostomi</taxon>
        <taxon>Actinopterygii</taxon>
        <taxon>Neopterygii</taxon>
        <taxon>Teleostei</taxon>
        <taxon>Neoteleostei</taxon>
        <taxon>Acanthomorphata</taxon>
        <taxon>Anabantaria</taxon>
        <taxon>Anabantiformes</taxon>
        <taxon>Anabantoidei</taxon>
        <taxon>Anabantidae</taxon>
        <taxon>Anabas</taxon>
    </lineage>
</organism>
<feature type="compositionally biased region" description="Low complexity" evidence="10">
    <location>
        <begin position="13"/>
        <end position="29"/>
    </location>
</feature>
<gene>
    <name evidence="15" type="primary">RIMS2</name>
</gene>
<keyword evidence="1" id="KW-0597">Phosphoprotein</keyword>
<feature type="compositionally biased region" description="Basic and acidic residues" evidence="10">
    <location>
        <begin position="647"/>
        <end position="657"/>
    </location>
</feature>
<feature type="region of interest" description="Disordered" evidence="10">
    <location>
        <begin position="1007"/>
        <end position="1212"/>
    </location>
</feature>
<keyword evidence="5" id="KW-0221">Differentiation</keyword>
<dbReference type="PANTHER" id="PTHR12157:SF15">
    <property type="entry name" value="REGULATING SYNAPTIC MEMBRANE EXOCYTOSIS PROTEIN 2"/>
    <property type="match status" value="1"/>
</dbReference>
<dbReference type="Pfam" id="PF00595">
    <property type="entry name" value="PDZ"/>
    <property type="match status" value="1"/>
</dbReference>
<feature type="domain" description="C2" evidence="11">
    <location>
        <begin position="818"/>
        <end position="941"/>
    </location>
</feature>
<dbReference type="PANTHER" id="PTHR12157">
    <property type="entry name" value="REGULATING SYNAPTIC MEMBRANE EXOCYTOSIS PROTEIN"/>
    <property type="match status" value="1"/>
</dbReference>
<dbReference type="SUPFAM" id="SSF50156">
    <property type="entry name" value="PDZ domain-like"/>
    <property type="match status" value="1"/>
</dbReference>
<feature type="region of interest" description="Disordered" evidence="10">
    <location>
        <begin position="640"/>
        <end position="662"/>
    </location>
</feature>
<feature type="region of interest" description="Disordered" evidence="10">
    <location>
        <begin position="950"/>
        <end position="987"/>
    </location>
</feature>
<evidence type="ECO:0000256" key="7">
    <source>
        <dbReference type="ARBA" id="ARBA00023018"/>
    </source>
</evidence>
<dbReference type="FunFam" id="3.30.40.10:FF:000567">
    <property type="entry name" value="Regulating synaptic membrane exocytosis 1"/>
    <property type="match status" value="1"/>
</dbReference>
<feature type="domain" description="C2" evidence="11">
    <location>
        <begin position="1253"/>
        <end position="1371"/>
    </location>
</feature>
<evidence type="ECO:0000259" key="12">
    <source>
        <dbReference type="PROSITE" id="PS50106"/>
    </source>
</evidence>
<dbReference type="InterPro" id="IPR054386">
    <property type="entry name" value="RIM_Znf"/>
</dbReference>
<dbReference type="FunFam" id="2.60.40.150:FF:000003">
    <property type="entry name" value="Regulating synaptic membrane exocytosis protein 2"/>
    <property type="match status" value="1"/>
</dbReference>
<feature type="region of interest" description="Disordered" evidence="10">
    <location>
        <begin position="412"/>
        <end position="592"/>
    </location>
</feature>
<feature type="region of interest" description="Disordered" evidence="10">
    <location>
        <begin position="1"/>
        <end position="74"/>
    </location>
</feature>
<reference evidence="15" key="1">
    <citation type="submission" date="2021-04" db="EMBL/GenBank/DDBJ databases">
        <authorList>
            <consortium name="Wellcome Sanger Institute Data Sharing"/>
        </authorList>
    </citation>
    <scope>NUCLEOTIDE SEQUENCE [LARGE SCALE GENOMIC DNA]</scope>
</reference>
<feature type="compositionally biased region" description="Low complexity" evidence="10">
    <location>
        <begin position="1144"/>
        <end position="1153"/>
    </location>
</feature>
<keyword evidence="6" id="KW-0862">Zinc</keyword>
<dbReference type="InterPro" id="IPR035892">
    <property type="entry name" value="C2_domain_sf"/>
</dbReference>
<feature type="compositionally biased region" description="Polar residues" evidence="10">
    <location>
        <begin position="522"/>
        <end position="533"/>
    </location>
</feature>
<feature type="region of interest" description="Disordered" evidence="10">
    <location>
        <begin position="224"/>
        <end position="255"/>
    </location>
</feature>
<dbReference type="PROSITE" id="PS50916">
    <property type="entry name" value="RABBD"/>
    <property type="match status" value="1"/>
</dbReference>
<evidence type="ECO:0000256" key="3">
    <source>
        <dbReference type="ARBA" id="ARBA00022737"/>
    </source>
</evidence>
<evidence type="ECO:0000259" key="11">
    <source>
        <dbReference type="PROSITE" id="PS50004"/>
    </source>
</evidence>
<dbReference type="GO" id="GO:0050806">
    <property type="term" value="P:positive regulation of synaptic transmission"/>
    <property type="evidence" value="ECO:0007669"/>
    <property type="project" value="TreeGrafter"/>
</dbReference>
<dbReference type="SUPFAM" id="SSF57903">
    <property type="entry name" value="FYVE/PHD zinc finger"/>
    <property type="match status" value="1"/>
</dbReference>
<reference evidence="15" key="3">
    <citation type="submission" date="2025-09" db="UniProtKB">
        <authorList>
            <consortium name="Ensembl"/>
        </authorList>
    </citation>
    <scope>IDENTIFICATION</scope>
</reference>
<dbReference type="Gene3D" id="2.60.40.150">
    <property type="entry name" value="C2 domain"/>
    <property type="match status" value="2"/>
</dbReference>
<dbReference type="GO" id="GO:0006886">
    <property type="term" value="P:intracellular protein transport"/>
    <property type="evidence" value="ECO:0007669"/>
    <property type="project" value="InterPro"/>
</dbReference>
<evidence type="ECO:0000256" key="2">
    <source>
        <dbReference type="ARBA" id="ARBA00022723"/>
    </source>
</evidence>
<evidence type="ECO:0008006" key="17">
    <source>
        <dbReference type="Google" id="ProtNLM"/>
    </source>
</evidence>
<comment type="subcellular location">
    <subcellularLocation>
        <location evidence="8">Synapse</location>
    </subcellularLocation>
</comment>
<evidence type="ECO:0000256" key="8">
    <source>
        <dbReference type="ARBA" id="ARBA00034103"/>
    </source>
</evidence>
<feature type="compositionally biased region" description="Polar residues" evidence="10">
    <location>
        <begin position="1007"/>
        <end position="1026"/>
    </location>
</feature>
<dbReference type="FunFam" id="2.60.40.150:FF:000001">
    <property type="entry name" value="Regulating synaptic membrane exocytosis 3, isoform CRA_a"/>
    <property type="match status" value="1"/>
</dbReference>
<dbReference type="InterPro" id="IPR001478">
    <property type="entry name" value="PDZ"/>
</dbReference>
<dbReference type="Pfam" id="PF00168">
    <property type="entry name" value="C2"/>
    <property type="match status" value="2"/>
</dbReference>
<dbReference type="SMART" id="SM00228">
    <property type="entry name" value="PDZ"/>
    <property type="match status" value="1"/>
</dbReference>
<feature type="compositionally biased region" description="Basic residues" evidence="10">
    <location>
        <begin position="540"/>
        <end position="549"/>
    </location>
</feature>
<dbReference type="OrthoDB" id="420032at2759"/>
<dbReference type="GO" id="GO:0048788">
    <property type="term" value="C:cytoskeleton of presynaptic active zone"/>
    <property type="evidence" value="ECO:0007669"/>
    <property type="project" value="TreeGrafter"/>
</dbReference>
<feature type="compositionally biased region" description="Basic and acidic residues" evidence="10">
    <location>
        <begin position="1070"/>
        <end position="1112"/>
    </location>
</feature>
<proteinExistence type="predicted"/>
<name>A0A7N6AGF5_ANATE</name>
<evidence type="ECO:0000256" key="6">
    <source>
        <dbReference type="ARBA" id="ARBA00022833"/>
    </source>
</evidence>